<dbReference type="InterPro" id="IPR017146">
    <property type="entry name" value="Lanti_2_LanM"/>
</dbReference>
<proteinExistence type="predicted"/>
<dbReference type="RefSeq" id="WP_238679069.1">
    <property type="nucleotide sequence ID" value="NZ_JAKKFD010000021.1"/>
</dbReference>
<name>A0ABS9N1Q9_9ACTN</name>
<dbReference type="Proteomes" id="UP001201629">
    <property type="component" value="Unassembled WGS sequence"/>
</dbReference>
<dbReference type="SUPFAM" id="SSF158745">
    <property type="entry name" value="LanC-like"/>
    <property type="match status" value="1"/>
</dbReference>
<dbReference type="EMBL" id="JAKKFD010000021">
    <property type="protein sequence ID" value="MCG5443902.1"/>
    <property type="molecule type" value="Genomic_DNA"/>
</dbReference>
<organism evidence="2 3">
    <name type="scientific">Micromonospora trifolii</name>
    <dbReference type="NCBI Taxonomy" id="2911208"/>
    <lineage>
        <taxon>Bacteria</taxon>
        <taxon>Bacillati</taxon>
        <taxon>Actinomycetota</taxon>
        <taxon>Actinomycetes</taxon>
        <taxon>Micromonosporales</taxon>
        <taxon>Micromonosporaceae</taxon>
        <taxon>Micromonospora</taxon>
    </lineage>
</organism>
<protein>
    <submittedName>
        <fullName evidence="2">Type 2 lantipeptide synthetase LanM family protein</fullName>
    </submittedName>
</protein>
<dbReference type="NCBIfam" id="TIGR03897">
    <property type="entry name" value="lanti_2_LanM"/>
    <property type="match status" value="1"/>
</dbReference>
<evidence type="ECO:0000313" key="2">
    <source>
        <dbReference type="EMBL" id="MCG5443902.1"/>
    </source>
</evidence>
<sequence>MSTDLKRRWSMVPPFRTLPEDALRTRLSLPVDGSQSVSGLAGVDDSAGPVAAPAYSHHERPPRRLDESPVAWLADEPVLWPLLPLWPLLADTYQALTVVGREVAGPTAPALADSYLRSLLGDVRRLACRAAANDAARLPAAVEPSDLGRRNAEAKTAEALAVRYAERAAAEFFADHHRPLIHQIGHVLAAHRTAFAEMLKRLRADWPTIRTLVEADEPAQLQVARVVGDLHERGAVVLLGFGGASKLLYKPRSLALECRLAEMLRWLDSRQPGLAPRVPRSVDRGAYGWQEFVEWSPADSAADVIDFYHRSGALVALAYLLRATDLHYENVLCDGRSPVLVDPECLFGSSFRTQADGVDEMAGVRAATVLDAGLLPDPGQRGDLPTALDLSMLGAIGERRHPRQIRELRVDEHGQNEFVMRSLPQEDPTHMPVLDGAVVSVLGHEATVVDGFRRTYDLFLSDRDHLESLLAGFAEVRVRHIVRPTWQYGKILFELGHPESAASAVKQEEIVNTLWPANAHERPLALRLFEQERRGLLRGCIPTFERRAGEVGLWSTGQVVHPEALPVSGLDLVRQRLRALSPADADLQTRIVRAALRLIQMPADARARQSYHPVVAAVPHHTAVLRAATDIRDSLTAEMADTRGRAWWLSGVEVSDGMFGVRPSPFGLYDGAAGIALFAGYLDIVTGSRSRLAEAATSAMLADVDSLLKHSTLEQVSRNRQLGVLNGAWGVVYVAACLGRSGWDASLLRWARDMATRLAYAPPPMSSWDLVGGSAGIAATAAELATHLGQDGYGTAARAALDATAVQLERLLRHGEIQCGVAHGLSGAALAFARADRLLPGEDFARAVRVCLDAERSQRRLDAGGWHDALLARDGARQETKRQSWCRGGAGIGLIRLALADLDAEGATAGEPITGAEEDTDLELAVRLTIEHGFGRDQSLCHGAMGSLELLRAAGRRAEYDKYLGGVLAAGRRDGWRTGLPRPVPDPGLFTGLAGVGFGLLRHLAPETVPRVLTLSLPGNNEAERFPSDGGQARDA</sequence>
<evidence type="ECO:0000313" key="3">
    <source>
        <dbReference type="Proteomes" id="UP001201629"/>
    </source>
</evidence>
<dbReference type="PRINTS" id="PR01950">
    <property type="entry name" value="LANCSUPER"/>
</dbReference>
<gene>
    <name evidence="2" type="ORF">NIE79_002046</name>
</gene>
<feature type="domain" description="Lantibiotic biosynthesis protein dehydration" evidence="1">
    <location>
        <begin position="182"/>
        <end position="545"/>
    </location>
</feature>
<dbReference type="Gene3D" id="1.50.10.10">
    <property type="match status" value="1"/>
</dbReference>
<dbReference type="SMART" id="SM01260">
    <property type="entry name" value="LANC_like"/>
    <property type="match status" value="1"/>
</dbReference>
<accession>A0ABS9N1Q9</accession>
<dbReference type="InterPro" id="IPR007822">
    <property type="entry name" value="LANC-like"/>
</dbReference>
<dbReference type="PIRSF" id="PIRSF037228">
    <property type="entry name" value="Lant_mod_RumM"/>
    <property type="match status" value="1"/>
</dbReference>
<keyword evidence="3" id="KW-1185">Reference proteome</keyword>
<dbReference type="Pfam" id="PF13575">
    <property type="entry name" value="DUF4135"/>
    <property type="match status" value="1"/>
</dbReference>
<evidence type="ECO:0000259" key="1">
    <source>
        <dbReference type="Pfam" id="PF13575"/>
    </source>
</evidence>
<reference evidence="2 3" key="1">
    <citation type="submission" date="2022-01" db="EMBL/GenBank/DDBJ databases">
        <authorList>
            <person name="Riesco R."/>
            <person name="Trujillo M.E."/>
        </authorList>
    </citation>
    <scope>NUCLEOTIDE SEQUENCE [LARGE SCALE GENOMIC DNA]</scope>
    <source>
        <strain evidence="2 3">NIE79</strain>
    </source>
</reference>
<dbReference type="Pfam" id="PF05147">
    <property type="entry name" value="LANC_like"/>
    <property type="match status" value="1"/>
</dbReference>
<dbReference type="InterPro" id="IPR012341">
    <property type="entry name" value="6hp_glycosidase-like_sf"/>
</dbReference>
<dbReference type="PRINTS" id="PR01955">
    <property type="entry name" value="LANCFRANKIA"/>
</dbReference>
<comment type="caution">
    <text evidence="2">The sequence shown here is derived from an EMBL/GenBank/DDBJ whole genome shotgun (WGS) entry which is preliminary data.</text>
</comment>
<dbReference type="CDD" id="cd04792">
    <property type="entry name" value="LanM-like"/>
    <property type="match status" value="1"/>
</dbReference>
<dbReference type="InterPro" id="IPR025410">
    <property type="entry name" value="Lant_dehyd"/>
</dbReference>